<evidence type="ECO:0000256" key="1">
    <source>
        <dbReference type="ARBA" id="ARBA00006767"/>
    </source>
</evidence>
<comment type="caution">
    <text evidence="5">The sequence shown here is derived from an EMBL/GenBank/DDBJ whole genome shotgun (WGS) entry which is preliminary data.</text>
</comment>
<reference evidence="5 6" key="1">
    <citation type="journal article" date="2016" name="Nat. Commun.">
        <title>Thousands of microbial genomes shed light on interconnected biogeochemical processes in an aquifer system.</title>
        <authorList>
            <person name="Anantharaman K."/>
            <person name="Brown C.T."/>
            <person name="Hug L.A."/>
            <person name="Sharon I."/>
            <person name="Castelle C.J."/>
            <person name="Probst A.J."/>
            <person name="Thomas B.C."/>
            <person name="Singh A."/>
            <person name="Wilkins M.J."/>
            <person name="Karaoz U."/>
            <person name="Brodie E.L."/>
            <person name="Williams K.H."/>
            <person name="Hubbard S.S."/>
            <person name="Banfield J.F."/>
        </authorList>
    </citation>
    <scope>NUCLEOTIDE SEQUENCE [LARGE SCALE GENOMIC DNA]</scope>
</reference>
<dbReference type="InterPro" id="IPR035104">
    <property type="entry name" value="Ribosomal_protein_S1-like"/>
</dbReference>
<evidence type="ECO:0000256" key="3">
    <source>
        <dbReference type="ARBA" id="ARBA00023274"/>
    </source>
</evidence>
<evidence type="ECO:0000259" key="4">
    <source>
        <dbReference type="PROSITE" id="PS50126"/>
    </source>
</evidence>
<dbReference type="InterPro" id="IPR003029">
    <property type="entry name" value="S1_domain"/>
</dbReference>
<sequence>MKEKIKEGSAPLTIGSTIDGIVVARDRSSLFVDLGFFGTGIIFGREFYEVKDVIKNLKIGDKIFAKIVELENEEGYKELSLKDATKEISWQSLKDIKEKGTVLKVKITGVNKGGLLTSLDNIPAFLPVSQLSPENYPRVIDADKQKILKELQKFIGKTLEVKILDLMAQENKLILSEKAKTEEKIKEILKDYKKDDIIEGEITGIADFGVFIRFPLSADSAQSESGIEGLIHISELDWQLVENPSEVVKVGEIVKAQIININNNQVFLSLKSLKKNPWEEIEKEYKKGDTVKGKVIQFSSFGAFVEILPKIRGLCHISEFGSQQKMEESLEINKTYDFQILLIEPKEHRMSLKLEK</sequence>
<dbReference type="GO" id="GO:0003735">
    <property type="term" value="F:structural constituent of ribosome"/>
    <property type="evidence" value="ECO:0007669"/>
    <property type="project" value="TreeGrafter"/>
</dbReference>
<feature type="domain" description="S1 motif" evidence="4">
    <location>
        <begin position="288"/>
        <end position="355"/>
    </location>
</feature>
<keyword evidence="3" id="KW-0687">Ribonucleoprotein</keyword>
<dbReference type="GO" id="GO:0005840">
    <property type="term" value="C:ribosome"/>
    <property type="evidence" value="ECO:0007669"/>
    <property type="project" value="UniProtKB-KW"/>
</dbReference>
<dbReference type="SMART" id="SM00316">
    <property type="entry name" value="S1"/>
    <property type="match status" value="4"/>
</dbReference>
<name>A0A1G2I5L2_9BACT</name>
<dbReference type="EMBL" id="MHOX01000036">
    <property type="protein sequence ID" value="OGZ70112.1"/>
    <property type="molecule type" value="Genomic_DNA"/>
</dbReference>
<comment type="similarity">
    <text evidence="1">Belongs to the bacterial ribosomal protein bS1 family.</text>
</comment>
<dbReference type="AlphaFoldDB" id="A0A1G2I5L2"/>
<evidence type="ECO:0000313" key="5">
    <source>
        <dbReference type="EMBL" id="OGZ70112.1"/>
    </source>
</evidence>
<dbReference type="Pfam" id="PF00575">
    <property type="entry name" value="S1"/>
    <property type="match status" value="3"/>
</dbReference>
<keyword evidence="2 5" id="KW-0689">Ribosomal protein</keyword>
<protein>
    <submittedName>
        <fullName evidence="5">30S ribosomal protein S1</fullName>
    </submittedName>
</protein>
<proteinExistence type="inferred from homology"/>
<dbReference type="PANTHER" id="PTHR10724:SF7">
    <property type="entry name" value="SMALL RIBOSOMAL SUBUNIT PROTEIN BS1C"/>
    <property type="match status" value="1"/>
</dbReference>
<dbReference type="Gene3D" id="2.40.50.140">
    <property type="entry name" value="Nucleic acid-binding proteins"/>
    <property type="match status" value="4"/>
</dbReference>
<dbReference type="GO" id="GO:0006412">
    <property type="term" value="P:translation"/>
    <property type="evidence" value="ECO:0007669"/>
    <property type="project" value="TreeGrafter"/>
</dbReference>
<organism evidence="5 6">
    <name type="scientific">Candidatus Staskawiczbacteria bacterium RIFCSPLOWO2_01_FULL_33_9</name>
    <dbReference type="NCBI Taxonomy" id="1802211"/>
    <lineage>
        <taxon>Bacteria</taxon>
        <taxon>Candidatus Staskawicziibacteriota</taxon>
    </lineage>
</organism>
<dbReference type="Proteomes" id="UP000176308">
    <property type="component" value="Unassembled WGS sequence"/>
</dbReference>
<evidence type="ECO:0000256" key="2">
    <source>
        <dbReference type="ARBA" id="ARBA00022980"/>
    </source>
</evidence>
<dbReference type="PANTHER" id="PTHR10724">
    <property type="entry name" value="30S RIBOSOMAL PROTEIN S1"/>
    <property type="match status" value="1"/>
</dbReference>
<dbReference type="GO" id="GO:0003729">
    <property type="term" value="F:mRNA binding"/>
    <property type="evidence" value="ECO:0007669"/>
    <property type="project" value="TreeGrafter"/>
</dbReference>
<dbReference type="SUPFAM" id="SSF50249">
    <property type="entry name" value="Nucleic acid-binding proteins"/>
    <property type="match status" value="4"/>
</dbReference>
<evidence type="ECO:0000313" key="6">
    <source>
        <dbReference type="Proteomes" id="UP000176308"/>
    </source>
</evidence>
<feature type="domain" description="S1 motif" evidence="4">
    <location>
        <begin position="195"/>
        <end position="271"/>
    </location>
</feature>
<dbReference type="InterPro" id="IPR012340">
    <property type="entry name" value="NA-bd_OB-fold"/>
</dbReference>
<gene>
    <name evidence="5" type="ORF">A2904_00390</name>
</gene>
<dbReference type="CDD" id="cd04465">
    <property type="entry name" value="S1_RPS1_repeat_ec2_hs2"/>
    <property type="match status" value="1"/>
</dbReference>
<dbReference type="PRINTS" id="PR00681">
    <property type="entry name" value="RIBOSOMALS1"/>
</dbReference>
<accession>A0A1G2I5L2</accession>
<feature type="domain" description="S1 motif" evidence="4">
    <location>
        <begin position="15"/>
        <end position="82"/>
    </location>
</feature>
<dbReference type="PROSITE" id="PS50126">
    <property type="entry name" value="S1"/>
    <property type="match status" value="4"/>
</dbReference>
<feature type="domain" description="S1 motif" evidence="4">
    <location>
        <begin position="100"/>
        <end position="178"/>
    </location>
</feature>
<dbReference type="InterPro" id="IPR050437">
    <property type="entry name" value="Ribos_protein_bS1-like"/>
</dbReference>